<dbReference type="EMBL" id="LJIJ01000200">
    <property type="protein sequence ID" value="ODN00532.1"/>
    <property type="molecule type" value="Genomic_DNA"/>
</dbReference>
<protein>
    <submittedName>
        <fullName evidence="7">Guanylate cyclase 32E</fullName>
    </submittedName>
</protein>
<evidence type="ECO:0000256" key="5">
    <source>
        <dbReference type="SAM" id="Phobius"/>
    </source>
</evidence>
<keyword evidence="4 5" id="KW-0472">Membrane</keyword>
<comment type="caution">
    <text evidence="7">The sequence shown here is derived from an EMBL/GenBank/DDBJ whole genome shotgun (WGS) entry which is preliminary data.</text>
</comment>
<feature type="domain" description="Receptor ligand binding region" evidence="6">
    <location>
        <begin position="92"/>
        <end position="291"/>
    </location>
</feature>
<organism evidence="7 8">
    <name type="scientific">Orchesella cincta</name>
    <name type="common">Springtail</name>
    <name type="synonym">Podura cincta</name>
    <dbReference type="NCBI Taxonomy" id="48709"/>
    <lineage>
        <taxon>Eukaryota</taxon>
        <taxon>Metazoa</taxon>
        <taxon>Ecdysozoa</taxon>
        <taxon>Arthropoda</taxon>
        <taxon>Hexapoda</taxon>
        <taxon>Collembola</taxon>
        <taxon>Entomobryomorpha</taxon>
        <taxon>Entomobryoidea</taxon>
        <taxon>Orchesellidae</taxon>
        <taxon>Orchesellinae</taxon>
        <taxon>Orchesella</taxon>
    </lineage>
</organism>
<comment type="subcellular location">
    <subcellularLocation>
        <location evidence="1">Membrane</location>
    </subcellularLocation>
</comment>
<dbReference type="AlphaFoldDB" id="A0A1D2N5M9"/>
<proteinExistence type="predicted"/>
<name>A0A1D2N5M9_ORCCI</name>
<reference evidence="7 8" key="1">
    <citation type="journal article" date="2016" name="Genome Biol. Evol.">
        <title>Gene Family Evolution Reflects Adaptation to Soil Environmental Stressors in the Genome of the Collembolan Orchesella cincta.</title>
        <authorList>
            <person name="Faddeeva-Vakhrusheva A."/>
            <person name="Derks M.F."/>
            <person name="Anvar S.Y."/>
            <person name="Agamennone V."/>
            <person name="Suring W."/>
            <person name="Smit S."/>
            <person name="van Straalen N.M."/>
            <person name="Roelofs D."/>
        </authorList>
    </citation>
    <scope>NUCLEOTIDE SEQUENCE [LARGE SCALE GENOMIC DNA]</scope>
    <source>
        <tissue evidence="7">Mixed pool</tissue>
    </source>
</reference>
<evidence type="ECO:0000313" key="8">
    <source>
        <dbReference type="Proteomes" id="UP000094527"/>
    </source>
</evidence>
<dbReference type="Gene3D" id="3.40.50.2300">
    <property type="match status" value="1"/>
</dbReference>
<keyword evidence="8" id="KW-1185">Reference proteome</keyword>
<dbReference type="InterPro" id="IPR001828">
    <property type="entry name" value="ANF_lig-bd_rcpt"/>
</dbReference>
<keyword evidence="2 5" id="KW-0812">Transmembrane</keyword>
<accession>A0A1D2N5M9</accession>
<evidence type="ECO:0000256" key="1">
    <source>
        <dbReference type="ARBA" id="ARBA00004370"/>
    </source>
</evidence>
<dbReference type="OrthoDB" id="60033at2759"/>
<dbReference type="STRING" id="48709.A0A1D2N5M9"/>
<dbReference type="SUPFAM" id="SSF53822">
    <property type="entry name" value="Periplasmic binding protein-like I"/>
    <property type="match status" value="1"/>
</dbReference>
<keyword evidence="3 5" id="KW-1133">Transmembrane helix</keyword>
<evidence type="ECO:0000256" key="3">
    <source>
        <dbReference type="ARBA" id="ARBA00022989"/>
    </source>
</evidence>
<evidence type="ECO:0000259" key="6">
    <source>
        <dbReference type="Pfam" id="PF01094"/>
    </source>
</evidence>
<dbReference type="InterPro" id="IPR028082">
    <property type="entry name" value="Peripla_BP_I"/>
</dbReference>
<evidence type="ECO:0000256" key="2">
    <source>
        <dbReference type="ARBA" id="ARBA00022692"/>
    </source>
</evidence>
<feature type="transmembrane region" description="Helical" evidence="5">
    <location>
        <begin position="20"/>
        <end position="42"/>
    </location>
</feature>
<evidence type="ECO:0000256" key="4">
    <source>
        <dbReference type="ARBA" id="ARBA00023136"/>
    </source>
</evidence>
<evidence type="ECO:0000313" key="7">
    <source>
        <dbReference type="EMBL" id="ODN00532.1"/>
    </source>
</evidence>
<dbReference type="GO" id="GO:0016020">
    <property type="term" value="C:membrane"/>
    <property type="evidence" value="ECO:0007669"/>
    <property type="project" value="UniProtKB-SubCell"/>
</dbReference>
<dbReference type="Pfam" id="PF01094">
    <property type="entry name" value="ANF_receptor"/>
    <property type="match status" value="1"/>
</dbReference>
<dbReference type="Proteomes" id="UP000094527">
    <property type="component" value="Unassembled WGS sequence"/>
</dbReference>
<gene>
    <name evidence="7" type="ORF">Ocin01_06130</name>
</gene>
<sequence length="323" mass="36842">MIKHAAHHVNGWLPFTHYSSHFPLVIIFLLLFPIGEYLVIGVSMDDFKTDKWNPDRYFKGILSEENEKEAPYAFRSYLGIVASAPKNFTEFSRRVNHFMEMEPFTYPNPISGLGYKNIRIEAAYLYDAVMLYANVIRDMLQEYFWSVFSASKSVASPISSPFLRDIETAHNKLYSRQQQQQQRLIPQGTNPKLAIRHRRDHVSVLTAASQVEFGNTVSGATSSSTSFGGSGASVSENRVVLDGTKILEKIRDGREVSRRLRNIRYQSATGHETKMDENGDAEGNFTLVALKNRSNEFGLYPVGFFMRSTAQLPVRLDFKCWRK</sequence>